<accession>A0ABY9CUP0</accession>
<evidence type="ECO:0000313" key="4">
    <source>
        <dbReference type="Proteomes" id="UP001227230"/>
    </source>
</evidence>
<dbReference type="InterPro" id="IPR044974">
    <property type="entry name" value="Disease_R_plants"/>
</dbReference>
<dbReference type="SUPFAM" id="SSF52540">
    <property type="entry name" value="P-loop containing nucleoside triphosphate hydrolases"/>
    <property type="match status" value="1"/>
</dbReference>
<feature type="compositionally biased region" description="Polar residues" evidence="1">
    <location>
        <begin position="152"/>
        <end position="161"/>
    </location>
</feature>
<feature type="domain" description="NB-ARC" evidence="2">
    <location>
        <begin position="206"/>
        <end position="424"/>
    </location>
</feature>
<dbReference type="InterPro" id="IPR002182">
    <property type="entry name" value="NB-ARC"/>
</dbReference>
<protein>
    <recommendedName>
        <fullName evidence="2">NB-ARC domain-containing protein</fullName>
    </recommendedName>
</protein>
<dbReference type="InterPro" id="IPR027417">
    <property type="entry name" value="P-loop_NTPase"/>
</dbReference>
<dbReference type="Gene3D" id="3.40.50.300">
    <property type="entry name" value="P-loop containing nucleotide triphosphate hydrolases"/>
    <property type="match status" value="1"/>
</dbReference>
<proteinExistence type="predicted"/>
<dbReference type="EMBL" id="CP126659">
    <property type="protein sequence ID" value="WJZ98911.1"/>
    <property type="molecule type" value="Genomic_DNA"/>
</dbReference>
<feature type="region of interest" description="Disordered" evidence="1">
    <location>
        <begin position="110"/>
        <end position="133"/>
    </location>
</feature>
<dbReference type="PANTHER" id="PTHR23155">
    <property type="entry name" value="DISEASE RESISTANCE PROTEIN RP"/>
    <property type="match status" value="1"/>
</dbReference>
<organism evidence="3 4">
    <name type="scientific">Vitis vinifera</name>
    <name type="common">Grape</name>
    <dbReference type="NCBI Taxonomy" id="29760"/>
    <lineage>
        <taxon>Eukaryota</taxon>
        <taxon>Viridiplantae</taxon>
        <taxon>Streptophyta</taxon>
        <taxon>Embryophyta</taxon>
        <taxon>Tracheophyta</taxon>
        <taxon>Spermatophyta</taxon>
        <taxon>Magnoliopsida</taxon>
        <taxon>eudicotyledons</taxon>
        <taxon>Gunneridae</taxon>
        <taxon>Pentapetalae</taxon>
        <taxon>rosids</taxon>
        <taxon>Vitales</taxon>
        <taxon>Vitaceae</taxon>
        <taxon>Viteae</taxon>
        <taxon>Vitis</taxon>
    </lineage>
</organism>
<dbReference type="Proteomes" id="UP001227230">
    <property type="component" value="Chromosome 12"/>
</dbReference>
<name>A0ABY9CUP0_VITVI</name>
<feature type="compositionally biased region" description="Low complexity" evidence="1">
    <location>
        <begin position="110"/>
        <end position="123"/>
    </location>
</feature>
<dbReference type="PRINTS" id="PR00364">
    <property type="entry name" value="DISEASERSIST"/>
</dbReference>
<dbReference type="PANTHER" id="PTHR23155:SF1195">
    <property type="entry name" value="DISEASE RESISTANCE PROTEIN RGA3"/>
    <property type="match status" value="1"/>
</dbReference>
<keyword evidence="4" id="KW-1185">Reference proteome</keyword>
<reference evidence="3 4" key="1">
    <citation type="journal article" date="2023" name="Hortic Res">
        <title>The complete reference genome for grapevine (Vitis vinifera L.) genetics and breeding.</title>
        <authorList>
            <person name="Shi X."/>
            <person name="Cao S."/>
            <person name="Wang X."/>
            <person name="Huang S."/>
            <person name="Wang Y."/>
            <person name="Liu Z."/>
            <person name="Liu W."/>
            <person name="Leng X."/>
            <person name="Peng Y."/>
            <person name="Wang N."/>
            <person name="Wang Y."/>
            <person name="Ma Z."/>
            <person name="Xu X."/>
            <person name="Zhang F."/>
            <person name="Xue H."/>
            <person name="Zhong H."/>
            <person name="Wang Y."/>
            <person name="Zhang K."/>
            <person name="Velt A."/>
            <person name="Avia K."/>
            <person name="Holtgrawe D."/>
            <person name="Grimplet J."/>
            <person name="Matus J.T."/>
            <person name="Ware D."/>
            <person name="Wu X."/>
            <person name="Wang H."/>
            <person name="Liu C."/>
            <person name="Fang Y."/>
            <person name="Rustenholz C."/>
            <person name="Cheng Z."/>
            <person name="Xiao H."/>
            <person name="Zhou Y."/>
        </authorList>
    </citation>
    <scope>NUCLEOTIDE SEQUENCE [LARGE SCALE GENOMIC DNA]</scope>
    <source>
        <strain evidence="4">cv. Pinot noir / PN40024</strain>
        <tissue evidence="3">Leaf</tissue>
    </source>
</reference>
<evidence type="ECO:0000256" key="1">
    <source>
        <dbReference type="SAM" id="MobiDB-lite"/>
    </source>
</evidence>
<gene>
    <name evidence="3" type="ORF">VitviT2T_017401</name>
</gene>
<dbReference type="Pfam" id="PF00931">
    <property type="entry name" value="NB-ARC"/>
    <property type="match status" value="1"/>
</dbReference>
<feature type="compositionally biased region" description="Basic and acidic residues" evidence="1">
    <location>
        <begin position="173"/>
        <end position="185"/>
    </location>
</feature>
<feature type="region of interest" description="Disordered" evidence="1">
    <location>
        <begin position="150"/>
        <end position="187"/>
    </location>
</feature>
<evidence type="ECO:0000313" key="3">
    <source>
        <dbReference type="EMBL" id="WJZ98911.1"/>
    </source>
</evidence>
<evidence type="ECO:0000259" key="2">
    <source>
        <dbReference type="Pfam" id="PF00931"/>
    </source>
</evidence>
<sequence>MEELLEFLMDKCSKGLEEAKEKCVDPSLKHELESIQDVLGLPKPENRSTPLKLKDERVMKDKLYDLISTLTDITVSHTHNRPVRIICSPLQIRSRRNTQKRHLGLIKAALQDQLGQGQGPTDGSPDSKEEDGRLGTRFTCWISKILTVPKGTKNNSPNQKGANGAGSAAPGEGTKDPSSNEKKVECSVSETLPEIKLDKILGFDDKREKIEDCLNVRNRGGHIEIGIVGMCGTGKTTLAQLVYEKVVGEFKHGIWVNLPHNLKSNDDKYFEQILSEILSEILKQCREDKVDPKNNFKQCGEDKVDPKYNFKQCGEDKVDPAQYKKQQLLRIIRNRLLGKSYLLVLDGVWDADMDWYFELGKALDWHYKDGDFGNDGSKSAVIITTRLEEPAKTMVGISPSALHHIHPEDFSKDTCWSIFINQVKREIGEIEEDNAILLELENDTKLSNDIKEQCDGLPLAAVTLAKITPKLISQQKEEGAAAQPGSSVEVPA</sequence>